<feature type="transmembrane region" description="Helical" evidence="1">
    <location>
        <begin position="43"/>
        <end position="64"/>
    </location>
</feature>
<accession>A0A6P3B9X9</accession>
<evidence type="ECO:0000313" key="2">
    <source>
        <dbReference type="EMBL" id="VWD55654.1"/>
    </source>
</evidence>
<keyword evidence="1" id="KW-0472">Membrane</keyword>
<dbReference type="AlphaFoldDB" id="A0A6P3B9X9"/>
<dbReference type="Proteomes" id="UP000494110">
    <property type="component" value="Unassembled WGS sequence"/>
</dbReference>
<protein>
    <submittedName>
        <fullName evidence="2">Uncharacterized protein</fullName>
    </submittedName>
</protein>
<feature type="transmembrane region" description="Helical" evidence="1">
    <location>
        <begin position="12"/>
        <end position="37"/>
    </location>
</feature>
<keyword evidence="1" id="KW-1133">Transmembrane helix</keyword>
<organism evidence="2 3">
    <name type="scientific">Burkholderia lata (strain ATCC 17760 / DSM 23089 / LMG 22485 / NCIMB 9086 / R18194 / 383)</name>
    <dbReference type="NCBI Taxonomy" id="482957"/>
    <lineage>
        <taxon>Bacteria</taxon>
        <taxon>Pseudomonadati</taxon>
        <taxon>Pseudomonadota</taxon>
        <taxon>Betaproteobacteria</taxon>
        <taxon>Burkholderiales</taxon>
        <taxon>Burkholderiaceae</taxon>
        <taxon>Burkholderia</taxon>
        <taxon>Burkholderia cepacia complex</taxon>
    </lineage>
</organism>
<gene>
    <name evidence="2" type="ORF">BLA39750_06679</name>
</gene>
<evidence type="ECO:0000256" key="1">
    <source>
        <dbReference type="SAM" id="Phobius"/>
    </source>
</evidence>
<sequence>MSDIAIDIPFPIIAMIYGAIYWPLTLCVGAVGLTVGVTRLRGVWRVVCVVIALLFIVDAGAGIYKSVRDGLSTSH</sequence>
<reference evidence="2 3" key="1">
    <citation type="submission" date="2019-09" db="EMBL/GenBank/DDBJ databases">
        <authorList>
            <person name="Depoorter E."/>
        </authorList>
    </citation>
    <scope>NUCLEOTIDE SEQUENCE [LARGE SCALE GENOMIC DNA]</scope>
    <source>
        <strain evidence="2">R-39750</strain>
    </source>
</reference>
<dbReference type="RefSeq" id="WP_175015770.1">
    <property type="nucleotide sequence ID" value="NZ_CABVQN010000046.1"/>
</dbReference>
<keyword evidence="1" id="KW-0812">Transmembrane</keyword>
<name>A0A6P3B9X9_BURL3</name>
<evidence type="ECO:0000313" key="3">
    <source>
        <dbReference type="Proteomes" id="UP000494110"/>
    </source>
</evidence>
<dbReference type="EMBL" id="CABVQN010000046">
    <property type="protein sequence ID" value="VWD55654.1"/>
    <property type="molecule type" value="Genomic_DNA"/>
</dbReference>
<proteinExistence type="predicted"/>